<accession>A0AAD7BGW3</accession>
<dbReference type="GO" id="GO:0008270">
    <property type="term" value="F:zinc ion binding"/>
    <property type="evidence" value="ECO:0007669"/>
    <property type="project" value="InterPro"/>
</dbReference>
<feature type="domain" description="SET" evidence="10">
    <location>
        <begin position="222"/>
        <end position="349"/>
    </location>
</feature>
<dbReference type="AlphaFoldDB" id="A0AAD7BGW3"/>
<feature type="signal peptide" evidence="9">
    <location>
        <begin position="1"/>
        <end position="26"/>
    </location>
</feature>
<keyword evidence="6" id="KW-0479">Metal-binding</keyword>
<feature type="domain" description="Post-SET" evidence="12">
    <location>
        <begin position="374"/>
        <end position="390"/>
    </location>
</feature>
<dbReference type="Pfam" id="PF00856">
    <property type="entry name" value="SET"/>
    <property type="match status" value="1"/>
</dbReference>
<dbReference type="EMBL" id="JARKIF010000016">
    <property type="protein sequence ID" value="KAJ7620960.1"/>
    <property type="molecule type" value="Genomic_DNA"/>
</dbReference>
<evidence type="ECO:0000256" key="7">
    <source>
        <dbReference type="ARBA" id="ARBA00022833"/>
    </source>
</evidence>
<dbReference type="InterPro" id="IPR001214">
    <property type="entry name" value="SET_dom"/>
</dbReference>
<dbReference type="PANTHER" id="PTHR46223:SF3">
    <property type="entry name" value="HISTONE-LYSINE N-METHYLTRANSFERASE SET-23"/>
    <property type="match status" value="1"/>
</dbReference>
<dbReference type="InterPro" id="IPR007728">
    <property type="entry name" value="Pre-SET_dom"/>
</dbReference>
<feature type="region of interest" description="Disordered" evidence="8">
    <location>
        <begin position="40"/>
        <end position="78"/>
    </location>
</feature>
<dbReference type="GO" id="GO:0042054">
    <property type="term" value="F:histone methyltransferase activity"/>
    <property type="evidence" value="ECO:0007669"/>
    <property type="project" value="InterPro"/>
</dbReference>
<dbReference type="PANTHER" id="PTHR46223">
    <property type="entry name" value="HISTONE-LYSINE N-METHYLTRANSFERASE SUV39H"/>
    <property type="match status" value="1"/>
</dbReference>
<evidence type="ECO:0000256" key="3">
    <source>
        <dbReference type="ARBA" id="ARBA00022603"/>
    </source>
</evidence>
<protein>
    <submittedName>
        <fullName evidence="13">SET domain-containing protein</fullName>
    </submittedName>
</protein>
<keyword evidence="2" id="KW-0158">Chromosome</keyword>
<proteinExistence type="predicted"/>
<dbReference type="InterPro" id="IPR050973">
    <property type="entry name" value="H3K9_Histone-Lys_N-MTase"/>
</dbReference>
<organism evidence="13 14">
    <name type="scientific">Roridomyces roridus</name>
    <dbReference type="NCBI Taxonomy" id="1738132"/>
    <lineage>
        <taxon>Eukaryota</taxon>
        <taxon>Fungi</taxon>
        <taxon>Dikarya</taxon>
        <taxon>Basidiomycota</taxon>
        <taxon>Agaricomycotina</taxon>
        <taxon>Agaricomycetes</taxon>
        <taxon>Agaricomycetidae</taxon>
        <taxon>Agaricales</taxon>
        <taxon>Marasmiineae</taxon>
        <taxon>Mycenaceae</taxon>
        <taxon>Roridomyces</taxon>
    </lineage>
</organism>
<keyword evidence="14" id="KW-1185">Reference proteome</keyword>
<feature type="domain" description="Pre-SET" evidence="11">
    <location>
        <begin position="158"/>
        <end position="219"/>
    </location>
</feature>
<dbReference type="SMART" id="SM00317">
    <property type="entry name" value="SET"/>
    <property type="match status" value="1"/>
</dbReference>
<evidence type="ECO:0000313" key="14">
    <source>
        <dbReference type="Proteomes" id="UP001221142"/>
    </source>
</evidence>
<sequence>MLFLLPLVCHFLSFSTLLITLNKATSSDVEAAGVAEFLREEDTQSTSGIGSSPQPNRRQSGPLKQKQTVAPLPHTQTSSHEVVFARPLNIAASMTRMSRREIIQNEWNRLARDAGAARIEFINDVDEEEVPPGIGVLFPYLERKYLFDIGIAEPSPMAGCECDGVAGCSKASKCGCCTERKHAYTDQGLFAFNTDEEITECNTYCSCPPKCINRVAQFPRPLPVQIFKTEERGWGARIPVNLVRGRVVGLYTGLLIRREDADKLSGRRASYCFDLDVNEAPDEDPPENAYSVDAYGCGNWTRFINHSCVPNLKIISVVYDTMPQDNMPYIALVATKTIPAYTELTFDYNPSHQIEFEAKRYKEKSKSIMKQSKTRTRCLCGAAQCRKWLSVVA</sequence>
<keyword evidence="9" id="KW-0732">Signal</keyword>
<evidence type="ECO:0000256" key="9">
    <source>
        <dbReference type="SAM" id="SignalP"/>
    </source>
</evidence>
<keyword evidence="3" id="KW-0489">Methyltransferase</keyword>
<name>A0AAD7BGW3_9AGAR</name>
<dbReference type="Proteomes" id="UP001221142">
    <property type="component" value="Unassembled WGS sequence"/>
</dbReference>
<reference evidence="13" key="1">
    <citation type="submission" date="2023-03" db="EMBL/GenBank/DDBJ databases">
        <title>Massive genome expansion in bonnet fungi (Mycena s.s.) driven by repeated elements and novel gene families across ecological guilds.</title>
        <authorList>
            <consortium name="Lawrence Berkeley National Laboratory"/>
            <person name="Harder C.B."/>
            <person name="Miyauchi S."/>
            <person name="Viragh M."/>
            <person name="Kuo A."/>
            <person name="Thoen E."/>
            <person name="Andreopoulos B."/>
            <person name="Lu D."/>
            <person name="Skrede I."/>
            <person name="Drula E."/>
            <person name="Henrissat B."/>
            <person name="Morin E."/>
            <person name="Kohler A."/>
            <person name="Barry K."/>
            <person name="LaButti K."/>
            <person name="Morin E."/>
            <person name="Salamov A."/>
            <person name="Lipzen A."/>
            <person name="Mereny Z."/>
            <person name="Hegedus B."/>
            <person name="Baldrian P."/>
            <person name="Stursova M."/>
            <person name="Weitz H."/>
            <person name="Taylor A."/>
            <person name="Grigoriev I.V."/>
            <person name="Nagy L.G."/>
            <person name="Martin F."/>
            <person name="Kauserud H."/>
        </authorList>
    </citation>
    <scope>NUCLEOTIDE SEQUENCE</scope>
    <source>
        <strain evidence="13">9284</strain>
    </source>
</reference>
<dbReference type="PROSITE" id="PS50280">
    <property type="entry name" value="SET"/>
    <property type="match status" value="1"/>
</dbReference>
<evidence type="ECO:0000259" key="11">
    <source>
        <dbReference type="PROSITE" id="PS50867"/>
    </source>
</evidence>
<dbReference type="InterPro" id="IPR003616">
    <property type="entry name" value="Post-SET_dom"/>
</dbReference>
<dbReference type="InterPro" id="IPR046341">
    <property type="entry name" value="SET_dom_sf"/>
</dbReference>
<evidence type="ECO:0000313" key="13">
    <source>
        <dbReference type="EMBL" id="KAJ7620960.1"/>
    </source>
</evidence>
<evidence type="ECO:0000256" key="5">
    <source>
        <dbReference type="ARBA" id="ARBA00022691"/>
    </source>
</evidence>
<comment type="subcellular location">
    <subcellularLocation>
        <location evidence="1">Chromosome</location>
    </subcellularLocation>
</comment>
<evidence type="ECO:0000259" key="12">
    <source>
        <dbReference type="PROSITE" id="PS50868"/>
    </source>
</evidence>
<gene>
    <name evidence="13" type="ORF">FB45DRAFT_927985</name>
</gene>
<evidence type="ECO:0000256" key="1">
    <source>
        <dbReference type="ARBA" id="ARBA00004286"/>
    </source>
</evidence>
<dbReference type="Gene3D" id="2.170.270.10">
    <property type="entry name" value="SET domain"/>
    <property type="match status" value="1"/>
</dbReference>
<evidence type="ECO:0000256" key="6">
    <source>
        <dbReference type="ARBA" id="ARBA00022723"/>
    </source>
</evidence>
<keyword evidence="5" id="KW-0949">S-adenosyl-L-methionine</keyword>
<dbReference type="SUPFAM" id="SSF82199">
    <property type="entry name" value="SET domain"/>
    <property type="match status" value="1"/>
</dbReference>
<dbReference type="GO" id="GO:0005634">
    <property type="term" value="C:nucleus"/>
    <property type="evidence" value="ECO:0007669"/>
    <property type="project" value="InterPro"/>
</dbReference>
<evidence type="ECO:0000259" key="10">
    <source>
        <dbReference type="PROSITE" id="PS50280"/>
    </source>
</evidence>
<dbReference type="GO" id="GO:0032259">
    <property type="term" value="P:methylation"/>
    <property type="evidence" value="ECO:0007669"/>
    <property type="project" value="UniProtKB-KW"/>
</dbReference>
<feature type="chain" id="PRO_5042063748" evidence="9">
    <location>
        <begin position="27"/>
        <end position="393"/>
    </location>
</feature>
<dbReference type="GO" id="GO:0005694">
    <property type="term" value="C:chromosome"/>
    <property type="evidence" value="ECO:0007669"/>
    <property type="project" value="UniProtKB-SubCell"/>
</dbReference>
<dbReference type="PROSITE" id="PS50867">
    <property type="entry name" value="PRE_SET"/>
    <property type="match status" value="1"/>
</dbReference>
<dbReference type="Pfam" id="PF05033">
    <property type="entry name" value="Pre-SET"/>
    <property type="match status" value="1"/>
</dbReference>
<feature type="compositionally biased region" description="Polar residues" evidence="8">
    <location>
        <begin position="44"/>
        <end position="59"/>
    </location>
</feature>
<keyword evidence="7" id="KW-0862">Zinc</keyword>
<evidence type="ECO:0000256" key="2">
    <source>
        <dbReference type="ARBA" id="ARBA00022454"/>
    </source>
</evidence>
<comment type="caution">
    <text evidence="13">The sequence shown here is derived from an EMBL/GenBank/DDBJ whole genome shotgun (WGS) entry which is preliminary data.</text>
</comment>
<dbReference type="PROSITE" id="PS50868">
    <property type="entry name" value="POST_SET"/>
    <property type="match status" value="1"/>
</dbReference>
<evidence type="ECO:0000256" key="4">
    <source>
        <dbReference type="ARBA" id="ARBA00022679"/>
    </source>
</evidence>
<keyword evidence="4" id="KW-0808">Transferase</keyword>
<evidence type="ECO:0000256" key="8">
    <source>
        <dbReference type="SAM" id="MobiDB-lite"/>
    </source>
</evidence>